<dbReference type="Pfam" id="PF00892">
    <property type="entry name" value="EamA"/>
    <property type="match status" value="2"/>
</dbReference>
<dbReference type="InterPro" id="IPR030184">
    <property type="entry name" value="WAT1-related"/>
</dbReference>
<gene>
    <name evidence="9" type="ORF">URODEC1_LOCUS73569</name>
</gene>
<evidence type="ECO:0000256" key="5">
    <source>
        <dbReference type="ARBA" id="ARBA00023136"/>
    </source>
</evidence>
<evidence type="ECO:0000256" key="2">
    <source>
        <dbReference type="ARBA" id="ARBA00007635"/>
    </source>
</evidence>
<accession>A0ABC9CAF9</accession>
<evidence type="ECO:0000256" key="1">
    <source>
        <dbReference type="ARBA" id="ARBA00004141"/>
    </source>
</evidence>
<reference evidence="10" key="1">
    <citation type="submission" date="2024-06" db="EMBL/GenBank/DDBJ databases">
        <authorList>
            <person name="Ryan C."/>
        </authorList>
    </citation>
    <scope>NUCLEOTIDE SEQUENCE [LARGE SCALE GENOMIC DNA]</scope>
</reference>
<feature type="transmembrane region" description="Helical" evidence="6">
    <location>
        <begin position="261"/>
        <end position="280"/>
    </location>
</feature>
<keyword evidence="4 6" id="KW-1133">Transmembrane helix</keyword>
<sequence length="413" mass="43823">MAGTGGGGVVGGARPAVAMVAVELVFSALQIFIKLALDDGMDERVLVAYRLMFASAFLCPLAFFIERKKRPPLTMKVVLGLFLCGLFGIAINQNLLVLAMKLTNSTTIVTALSNLTPQSTFIVAILTRSPQKKCHHRSITLPISRTDLTNGYTLHTYRQEVVKLGKASGRAKLAGTLVGLGGAMVVTFYRGPELAFMHRLARVAGLHRHDGLAAQGTAAAANATSAAARVVGSFLAIASCFSYAVWLAIQARVGEAFPCHYSIAALVCLSGGAQSALLALCFRRDAQHWRLGLGVRLYASAYAGLVASGFAFPLMSWCLRVRGPLYVAMFGPLIIVFVAVLSSVFLDETLHLGIALGAVLIVAGLYMVLWGKAREAQEKAAGVLPEDEELGKETSAPAADAGKMPIVKQNDET</sequence>
<evidence type="ECO:0000256" key="6">
    <source>
        <dbReference type="RuleBase" id="RU363077"/>
    </source>
</evidence>
<keyword evidence="3 6" id="KW-0812">Transmembrane</keyword>
<dbReference type="AlphaFoldDB" id="A0ABC9CAF9"/>
<evidence type="ECO:0000259" key="8">
    <source>
        <dbReference type="Pfam" id="PF00892"/>
    </source>
</evidence>
<keyword evidence="10" id="KW-1185">Reference proteome</keyword>
<feature type="transmembrane region" description="Helical" evidence="6">
    <location>
        <begin position="45"/>
        <end position="65"/>
    </location>
</feature>
<protein>
    <recommendedName>
        <fullName evidence="6">WAT1-related protein</fullName>
    </recommendedName>
</protein>
<dbReference type="EMBL" id="OZ075139">
    <property type="protein sequence ID" value="CAL5017042.1"/>
    <property type="molecule type" value="Genomic_DNA"/>
</dbReference>
<feature type="transmembrane region" description="Helical" evidence="6">
    <location>
        <begin position="173"/>
        <end position="191"/>
    </location>
</feature>
<feature type="transmembrane region" description="Helical" evidence="6">
    <location>
        <begin position="352"/>
        <end position="370"/>
    </location>
</feature>
<evidence type="ECO:0000256" key="4">
    <source>
        <dbReference type="ARBA" id="ARBA00022989"/>
    </source>
</evidence>
<evidence type="ECO:0000256" key="3">
    <source>
        <dbReference type="ARBA" id="ARBA00022692"/>
    </source>
</evidence>
<dbReference type="Proteomes" id="UP001497457">
    <property type="component" value="Chromosome 29rd"/>
</dbReference>
<feature type="transmembrane region" description="Helical" evidence="6">
    <location>
        <begin position="326"/>
        <end position="346"/>
    </location>
</feature>
<dbReference type="InterPro" id="IPR037185">
    <property type="entry name" value="EmrE-like"/>
</dbReference>
<feature type="transmembrane region" description="Helical" evidence="6">
    <location>
        <begin position="230"/>
        <end position="249"/>
    </location>
</feature>
<feature type="transmembrane region" description="Helical" evidence="6">
    <location>
        <begin position="77"/>
        <end position="100"/>
    </location>
</feature>
<dbReference type="PANTHER" id="PTHR31218">
    <property type="entry name" value="WAT1-RELATED PROTEIN"/>
    <property type="match status" value="1"/>
</dbReference>
<feature type="transmembrane region" description="Helical" evidence="6">
    <location>
        <begin position="12"/>
        <end position="33"/>
    </location>
</feature>
<evidence type="ECO:0000313" key="10">
    <source>
        <dbReference type="Proteomes" id="UP001497457"/>
    </source>
</evidence>
<dbReference type="InterPro" id="IPR000620">
    <property type="entry name" value="EamA_dom"/>
</dbReference>
<feature type="transmembrane region" description="Helical" evidence="6">
    <location>
        <begin position="300"/>
        <end position="319"/>
    </location>
</feature>
<feature type="domain" description="EamA" evidence="8">
    <location>
        <begin position="18"/>
        <end position="126"/>
    </location>
</feature>
<evidence type="ECO:0000256" key="7">
    <source>
        <dbReference type="SAM" id="MobiDB-lite"/>
    </source>
</evidence>
<dbReference type="SUPFAM" id="SSF103481">
    <property type="entry name" value="Multidrug resistance efflux transporter EmrE"/>
    <property type="match status" value="2"/>
</dbReference>
<comment type="subcellular location">
    <subcellularLocation>
        <location evidence="1 6">Membrane</location>
        <topology evidence="1 6">Multi-pass membrane protein</topology>
    </subcellularLocation>
</comment>
<feature type="domain" description="EamA" evidence="8">
    <location>
        <begin position="232"/>
        <end position="369"/>
    </location>
</feature>
<organism evidence="9 10">
    <name type="scientific">Urochloa decumbens</name>
    <dbReference type="NCBI Taxonomy" id="240449"/>
    <lineage>
        <taxon>Eukaryota</taxon>
        <taxon>Viridiplantae</taxon>
        <taxon>Streptophyta</taxon>
        <taxon>Embryophyta</taxon>
        <taxon>Tracheophyta</taxon>
        <taxon>Spermatophyta</taxon>
        <taxon>Magnoliopsida</taxon>
        <taxon>Liliopsida</taxon>
        <taxon>Poales</taxon>
        <taxon>Poaceae</taxon>
        <taxon>PACMAD clade</taxon>
        <taxon>Panicoideae</taxon>
        <taxon>Panicodae</taxon>
        <taxon>Paniceae</taxon>
        <taxon>Melinidinae</taxon>
        <taxon>Urochloa</taxon>
    </lineage>
</organism>
<feature type="transmembrane region" description="Helical" evidence="6">
    <location>
        <begin position="106"/>
        <end position="127"/>
    </location>
</feature>
<evidence type="ECO:0000313" key="9">
    <source>
        <dbReference type="EMBL" id="CAL5017042.1"/>
    </source>
</evidence>
<reference evidence="9 10" key="2">
    <citation type="submission" date="2024-10" db="EMBL/GenBank/DDBJ databases">
        <authorList>
            <person name="Ryan C."/>
        </authorList>
    </citation>
    <scope>NUCLEOTIDE SEQUENCE [LARGE SCALE GENOMIC DNA]</scope>
</reference>
<proteinExistence type="inferred from homology"/>
<keyword evidence="5 6" id="KW-0472">Membrane</keyword>
<dbReference type="GO" id="GO:0016020">
    <property type="term" value="C:membrane"/>
    <property type="evidence" value="ECO:0007669"/>
    <property type="project" value="UniProtKB-SubCell"/>
</dbReference>
<name>A0ABC9CAF9_9POAL</name>
<feature type="region of interest" description="Disordered" evidence="7">
    <location>
        <begin position="382"/>
        <end position="413"/>
    </location>
</feature>
<comment type="similarity">
    <text evidence="2 6">Belongs to the drug/metabolite transporter (DMT) superfamily. Plant drug/metabolite exporter (P-DME) (TC 2.A.7.4) family.</text>
</comment>